<feature type="transmembrane region" description="Helical" evidence="7">
    <location>
        <begin position="59"/>
        <end position="79"/>
    </location>
</feature>
<feature type="transmembrane region" description="Helical" evidence="7">
    <location>
        <begin position="21"/>
        <end position="39"/>
    </location>
</feature>
<evidence type="ECO:0000256" key="3">
    <source>
        <dbReference type="ARBA" id="ARBA00022475"/>
    </source>
</evidence>
<dbReference type="InterPro" id="IPR051907">
    <property type="entry name" value="DoxX-like_oxidoreductase"/>
</dbReference>
<dbReference type="AlphaFoldDB" id="A0A512AJJ6"/>
<feature type="transmembrane region" description="Helical" evidence="7">
    <location>
        <begin position="119"/>
        <end position="138"/>
    </location>
</feature>
<keyword evidence="3" id="KW-1003">Cell membrane</keyword>
<dbReference type="PANTHER" id="PTHR33452">
    <property type="entry name" value="OXIDOREDUCTASE CATD-RELATED"/>
    <property type="match status" value="1"/>
</dbReference>
<evidence type="ECO:0000256" key="7">
    <source>
        <dbReference type="SAM" id="Phobius"/>
    </source>
</evidence>
<evidence type="ECO:0000313" key="8">
    <source>
        <dbReference type="EMBL" id="GEN99832.1"/>
    </source>
</evidence>
<accession>A0A512AJJ6</accession>
<comment type="similarity">
    <text evidence="2">Belongs to the DoxX family.</text>
</comment>
<dbReference type="Pfam" id="PF07681">
    <property type="entry name" value="DoxX"/>
    <property type="match status" value="1"/>
</dbReference>
<evidence type="ECO:0000256" key="1">
    <source>
        <dbReference type="ARBA" id="ARBA00004651"/>
    </source>
</evidence>
<dbReference type="Proteomes" id="UP000321464">
    <property type="component" value="Unassembled WGS sequence"/>
</dbReference>
<evidence type="ECO:0000256" key="5">
    <source>
        <dbReference type="ARBA" id="ARBA00022989"/>
    </source>
</evidence>
<reference evidence="8 9" key="1">
    <citation type="submission" date="2019-07" db="EMBL/GenBank/DDBJ databases">
        <title>Whole genome shotgun sequence of Novosphingobium sediminis NBRC 106119.</title>
        <authorList>
            <person name="Hosoyama A."/>
            <person name="Uohara A."/>
            <person name="Ohji S."/>
            <person name="Ichikawa N."/>
        </authorList>
    </citation>
    <scope>NUCLEOTIDE SEQUENCE [LARGE SCALE GENOMIC DNA]</scope>
    <source>
        <strain evidence="8 9">NBRC 106119</strain>
    </source>
</reference>
<proteinExistence type="inferred from homology"/>
<name>A0A512AJJ6_9SPHN</name>
<evidence type="ECO:0000256" key="2">
    <source>
        <dbReference type="ARBA" id="ARBA00006679"/>
    </source>
</evidence>
<evidence type="ECO:0000256" key="6">
    <source>
        <dbReference type="ARBA" id="ARBA00023136"/>
    </source>
</evidence>
<organism evidence="8 9">
    <name type="scientific">Novosphingobium sediminis</name>
    <dbReference type="NCBI Taxonomy" id="707214"/>
    <lineage>
        <taxon>Bacteria</taxon>
        <taxon>Pseudomonadati</taxon>
        <taxon>Pseudomonadota</taxon>
        <taxon>Alphaproteobacteria</taxon>
        <taxon>Sphingomonadales</taxon>
        <taxon>Sphingomonadaceae</taxon>
        <taxon>Novosphingobium</taxon>
    </lineage>
</organism>
<feature type="transmembrane region" description="Helical" evidence="7">
    <location>
        <begin position="86"/>
        <end position="107"/>
    </location>
</feature>
<dbReference type="RefSeq" id="WP_147159176.1">
    <property type="nucleotide sequence ID" value="NZ_BJYR01000012.1"/>
</dbReference>
<sequence>MTTTTVNAATAQTSESATGHILAAAGRVLIAAIFILSGLGKIAAPDATIDYIASAGLPFAPAALIAAALIEVGGGLALIAGFRTRIVALVLAGFSVATALAFHAHFADQNQFIHFLKNLAMAGGLLQVAAFGSGKIGLDRR</sequence>
<evidence type="ECO:0000313" key="9">
    <source>
        <dbReference type="Proteomes" id="UP000321464"/>
    </source>
</evidence>
<keyword evidence="9" id="KW-1185">Reference proteome</keyword>
<dbReference type="PANTHER" id="PTHR33452:SF1">
    <property type="entry name" value="INNER MEMBRANE PROTEIN YPHA-RELATED"/>
    <property type="match status" value="1"/>
</dbReference>
<protein>
    <submittedName>
        <fullName evidence="8">LysR family transcriptional regulator</fullName>
    </submittedName>
</protein>
<keyword evidence="5 7" id="KW-1133">Transmembrane helix</keyword>
<dbReference type="InterPro" id="IPR032808">
    <property type="entry name" value="DoxX"/>
</dbReference>
<keyword evidence="6 7" id="KW-0472">Membrane</keyword>
<keyword evidence="4 7" id="KW-0812">Transmembrane</keyword>
<dbReference type="OrthoDB" id="9810206at2"/>
<dbReference type="GO" id="GO:0005886">
    <property type="term" value="C:plasma membrane"/>
    <property type="evidence" value="ECO:0007669"/>
    <property type="project" value="UniProtKB-SubCell"/>
</dbReference>
<comment type="caution">
    <text evidence="8">The sequence shown here is derived from an EMBL/GenBank/DDBJ whole genome shotgun (WGS) entry which is preliminary data.</text>
</comment>
<evidence type="ECO:0000256" key="4">
    <source>
        <dbReference type="ARBA" id="ARBA00022692"/>
    </source>
</evidence>
<dbReference type="EMBL" id="BJYR01000012">
    <property type="protein sequence ID" value="GEN99832.1"/>
    <property type="molecule type" value="Genomic_DNA"/>
</dbReference>
<comment type="subcellular location">
    <subcellularLocation>
        <location evidence="1">Cell membrane</location>
        <topology evidence="1">Multi-pass membrane protein</topology>
    </subcellularLocation>
</comment>
<gene>
    <name evidence="8" type="ORF">NSE01_16650</name>
</gene>